<dbReference type="EMBL" id="JAMKOV010000003">
    <property type="protein sequence ID" value="KAI8041617.1"/>
    <property type="molecule type" value="Genomic_DNA"/>
</dbReference>
<comment type="caution">
    <text evidence="1">The sequence shown here is derived from an EMBL/GenBank/DDBJ whole genome shotgun (WGS) entry which is preliminary data.</text>
</comment>
<evidence type="ECO:0000313" key="2">
    <source>
        <dbReference type="Proteomes" id="UP001059596"/>
    </source>
</evidence>
<accession>A0A9Q0BR73</accession>
<organism evidence="1 2">
    <name type="scientific">Drosophila gunungcola</name>
    <name type="common">fruit fly</name>
    <dbReference type="NCBI Taxonomy" id="103775"/>
    <lineage>
        <taxon>Eukaryota</taxon>
        <taxon>Metazoa</taxon>
        <taxon>Ecdysozoa</taxon>
        <taxon>Arthropoda</taxon>
        <taxon>Hexapoda</taxon>
        <taxon>Insecta</taxon>
        <taxon>Pterygota</taxon>
        <taxon>Neoptera</taxon>
        <taxon>Endopterygota</taxon>
        <taxon>Diptera</taxon>
        <taxon>Brachycera</taxon>
        <taxon>Muscomorpha</taxon>
        <taxon>Ephydroidea</taxon>
        <taxon>Drosophilidae</taxon>
        <taxon>Drosophila</taxon>
        <taxon>Sophophora</taxon>
    </lineage>
</organism>
<evidence type="ECO:0000313" key="1">
    <source>
        <dbReference type="EMBL" id="KAI8041617.1"/>
    </source>
</evidence>
<proteinExistence type="predicted"/>
<keyword evidence="2" id="KW-1185">Reference proteome</keyword>
<sequence>MLGNDEYWEALRQRCGRGKAE</sequence>
<name>A0A9Q0BR73_9MUSC</name>
<protein>
    <submittedName>
        <fullName evidence="1">Uncharacterized protein</fullName>
    </submittedName>
</protein>
<dbReference type="AlphaFoldDB" id="A0A9Q0BR73"/>
<dbReference type="Proteomes" id="UP001059596">
    <property type="component" value="Unassembled WGS sequence"/>
</dbReference>
<gene>
    <name evidence="1" type="ORF">M5D96_005882</name>
</gene>
<reference evidence="1" key="1">
    <citation type="journal article" date="2023" name="Genome Biol. Evol.">
        <title>Long-read-based Genome Assembly of Drosophila gunungcola Reveals Fewer Chemosensory Genes in Flower-breeding Species.</title>
        <authorList>
            <person name="Negi A."/>
            <person name="Liao B.Y."/>
            <person name="Yeh S.D."/>
        </authorList>
    </citation>
    <scope>NUCLEOTIDE SEQUENCE</scope>
    <source>
        <strain evidence="1">Sukarami</strain>
    </source>
</reference>